<feature type="compositionally biased region" description="Polar residues" evidence="3">
    <location>
        <begin position="398"/>
        <end position="409"/>
    </location>
</feature>
<feature type="domain" description="BHLH" evidence="4">
    <location>
        <begin position="431"/>
        <end position="482"/>
    </location>
</feature>
<dbReference type="InterPro" id="IPR036638">
    <property type="entry name" value="HLH_DNA-bd_sf"/>
</dbReference>
<dbReference type="OrthoDB" id="8964853at2759"/>
<dbReference type="GO" id="GO:0046983">
    <property type="term" value="F:protein dimerization activity"/>
    <property type="evidence" value="ECO:0007669"/>
    <property type="project" value="InterPro"/>
</dbReference>
<feature type="compositionally biased region" description="Polar residues" evidence="3">
    <location>
        <begin position="316"/>
        <end position="338"/>
    </location>
</feature>
<organism evidence="5 6">
    <name type="scientific">Macrolepiota fuliginosa MF-IS2</name>
    <dbReference type="NCBI Taxonomy" id="1400762"/>
    <lineage>
        <taxon>Eukaryota</taxon>
        <taxon>Fungi</taxon>
        <taxon>Dikarya</taxon>
        <taxon>Basidiomycota</taxon>
        <taxon>Agaricomycotina</taxon>
        <taxon>Agaricomycetes</taxon>
        <taxon>Agaricomycetidae</taxon>
        <taxon>Agaricales</taxon>
        <taxon>Agaricineae</taxon>
        <taxon>Agaricaceae</taxon>
        <taxon>Macrolepiota</taxon>
    </lineage>
</organism>
<dbReference type="GO" id="GO:0090575">
    <property type="term" value="C:RNA polymerase II transcription regulator complex"/>
    <property type="evidence" value="ECO:0007669"/>
    <property type="project" value="TreeGrafter"/>
</dbReference>
<feature type="compositionally biased region" description="Pro residues" evidence="3">
    <location>
        <begin position="537"/>
        <end position="554"/>
    </location>
</feature>
<dbReference type="InterPro" id="IPR040106">
    <property type="entry name" value="Esc1_bHLHzip"/>
</dbReference>
<dbReference type="Gene3D" id="4.10.280.10">
    <property type="entry name" value="Helix-loop-helix DNA-binding domain"/>
    <property type="match status" value="1"/>
</dbReference>
<sequence>MPPRQLLSSYAPHKDLHPARLSPIAPLAPLEYLQNQRRGSITDPSLHAASTSSGLKLPSSLRPDHSVSPSSSIHNGSNPKSNLPDPRPNSPYVFGDANSHPSENTSPHLRNLLRSPSLEPQTLRSSSHESHDHSRPKQGTQGLSSKDSIQKLSIDTDRNGHSRSSIRDPLPFDYNMRRHSIATGQHPHPHPILPPVHGIKRKMSVDRAIFAPVGEEPDSQLVGPGVPSVMEVDSEGPAPKRRGSAIDTQRIAQLSLNDRRGSTDSRGPVPWWNSERRDSASSMLSNPSSTGGYSSGFTGGDSPHARLPASIAAFSWPNSQPNDPSTPGQSGTDPSMPSNLPRPFDTNPPANSIPPLNYPPDRRMSVPDTLISPGGPPKALRPRSRPPSRQGQVAEPITRTNSGQDNLNVAGSSAAGGKKDAGPTPYSRSPELRVSHKLAERKRRKEMKDLFDELRDQLPADRGMKASKWEILTKAIDFVVQLKQSNQDMIREIERLRQEVDIARGGPGSLPSFQPGPPPPSHIVYGQVPQVPIIPSQGPPPPLLQPPLPGPGQLPLPRTTTQNTYPSITSNSASLNTPNGGLHRSDVAPP</sequence>
<keyword evidence="6" id="KW-1185">Reference proteome</keyword>
<dbReference type="InterPro" id="IPR011598">
    <property type="entry name" value="bHLH_dom"/>
</dbReference>
<evidence type="ECO:0000256" key="3">
    <source>
        <dbReference type="SAM" id="MobiDB-lite"/>
    </source>
</evidence>
<dbReference type="GO" id="GO:0045944">
    <property type="term" value="P:positive regulation of transcription by RNA polymerase II"/>
    <property type="evidence" value="ECO:0007669"/>
    <property type="project" value="TreeGrafter"/>
</dbReference>
<name>A0A9P5XHY8_9AGAR</name>
<dbReference type="EMBL" id="MU151081">
    <property type="protein sequence ID" value="KAF9451728.1"/>
    <property type="molecule type" value="Genomic_DNA"/>
</dbReference>
<dbReference type="SMART" id="SM00353">
    <property type="entry name" value="HLH"/>
    <property type="match status" value="1"/>
</dbReference>
<feature type="compositionally biased region" description="Polar residues" evidence="3">
    <location>
        <begin position="67"/>
        <end position="81"/>
    </location>
</feature>
<evidence type="ECO:0000313" key="6">
    <source>
        <dbReference type="Proteomes" id="UP000807342"/>
    </source>
</evidence>
<evidence type="ECO:0000256" key="1">
    <source>
        <dbReference type="ARBA" id="ARBA00023125"/>
    </source>
</evidence>
<feature type="region of interest" description="Disordered" evidence="3">
    <location>
        <begin position="214"/>
        <end position="441"/>
    </location>
</feature>
<comment type="caution">
    <text evidence="5">The sequence shown here is derived from an EMBL/GenBank/DDBJ whole genome shotgun (WGS) entry which is preliminary data.</text>
</comment>
<dbReference type="Proteomes" id="UP000807342">
    <property type="component" value="Unassembled WGS sequence"/>
</dbReference>
<feature type="compositionally biased region" description="Polar residues" evidence="3">
    <location>
        <begin position="99"/>
        <end position="108"/>
    </location>
</feature>
<feature type="region of interest" description="Disordered" evidence="3">
    <location>
        <begin position="35"/>
        <end position="172"/>
    </location>
</feature>
<dbReference type="GO" id="GO:0003700">
    <property type="term" value="F:DNA-binding transcription factor activity"/>
    <property type="evidence" value="ECO:0007669"/>
    <property type="project" value="TreeGrafter"/>
</dbReference>
<keyword evidence="2" id="KW-0539">Nucleus</keyword>
<feature type="compositionally biased region" description="Polar residues" evidence="3">
    <location>
        <begin position="35"/>
        <end position="54"/>
    </location>
</feature>
<dbReference type="PROSITE" id="PS50888">
    <property type="entry name" value="BHLH"/>
    <property type="match status" value="1"/>
</dbReference>
<dbReference type="GO" id="GO:0003677">
    <property type="term" value="F:DNA binding"/>
    <property type="evidence" value="ECO:0007669"/>
    <property type="project" value="UniProtKB-KW"/>
</dbReference>
<proteinExistence type="predicted"/>
<gene>
    <name evidence="5" type="ORF">P691DRAFT_662637</name>
</gene>
<dbReference type="PANTHER" id="PTHR10328">
    <property type="entry name" value="PROTEIN MAX MYC-ASSOCIATED FACTOR X"/>
    <property type="match status" value="1"/>
</dbReference>
<keyword evidence="1" id="KW-0238">DNA-binding</keyword>
<feature type="compositionally biased region" description="Basic and acidic residues" evidence="3">
    <location>
        <begin position="126"/>
        <end position="135"/>
    </location>
</feature>
<feature type="region of interest" description="Disordered" evidence="3">
    <location>
        <begin position="503"/>
        <end position="590"/>
    </location>
</feature>
<dbReference type="Pfam" id="PF00010">
    <property type="entry name" value="HLH"/>
    <property type="match status" value="1"/>
</dbReference>
<protein>
    <recommendedName>
        <fullName evidence="4">BHLH domain-containing protein</fullName>
    </recommendedName>
</protein>
<accession>A0A9P5XHY8</accession>
<dbReference type="PANTHER" id="PTHR10328:SF15">
    <property type="entry name" value="BHLH TRANSCRIPTION FACTOR"/>
    <property type="match status" value="1"/>
</dbReference>
<feature type="compositionally biased region" description="Polar residues" evidence="3">
    <location>
        <begin position="246"/>
        <end position="256"/>
    </location>
</feature>
<dbReference type="SUPFAM" id="SSF47459">
    <property type="entry name" value="HLH, helix-loop-helix DNA-binding domain"/>
    <property type="match status" value="1"/>
</dbReference>
<evidence type="ECO:0000313" key="5">
    <source>
        <dbReference type="EMBL" id="KAF9451728.1"/>
    </source>
</evidence>
<dbReference type="CDD" id="cd19690">
    <property type="entry name" value="bHLHzip_spESC1_like"/>
    <property type="match status" value="1"/>
</dbReference>
<evidence type="ECO:0000256" key="2">
    <source>
        <dbReference type="ARBA" id="ARBA00023242"/>
    </source>
</evidence>
<feature type="compositionally biased region" description="Low complexity" evidence="3">
    <location>
        <begin position="526"/>
        <end position="536"/>
    </location>
</feature>
<feature type="compositionally biased region" description="Polar residues" evidence="3">
    <location>
        <begin position="558"/>
        <end position="579"/>
    </location>
</feature>
<feature type="compositionally biased region" description="Polar residues" evidence="3">
    <location>
        <begin position="137"/>
        <end position="153"/>
    </location>
</feature>
<evidence type="ECO:0000259" key="4">
    <source>
        <dbReference type="PROSITE" id="PS50888"/>
    </source>
</evidence>
<reference evidence="5" key="1">
    <citation type="submission" date="2020-11" db="EMBL/GenBank/DDBJ databases">
        <authorList>
            <consortium name="DOE Joint Genome Institute"/>
            <person name="Ahrendt S."/>
            <person name="Riley R."/>
            <person name="Andreopoulos W."/>
            <person name="Labutti K."/>
            <person name="Pangilinan J."/>
            <person name="Ruiz-Duenas F.J."/>
            <person name="Barrasa J.M."/>
            <person name="Sanchez-Garcia M."/>
            <person name="Camarero S."/>
            <person name="Miyauchi S."/>
            <person name="Serrano A."/>
            <person name="Linde D."/>
            <person name="Babiker R."/>
            <person name="Drula E."/>
            <person name="Ayuso-Fernandez I."/>
            <person name="Pacheco R."/>
            <person name="Padilla G."/>
            <person name="Ferreira P."/>
            <person name="Barriuso J."/>
            <person name="Kellner H."/>
            <person name="Castanera R."/>
            <person name="Alfaro M."/>
            <person name="Ramirez L."/>
            <person name="Pisabarro A.G."/>
            <person name="Kuo A."/>
            <person name="Tritt A."/>
            <person name="Lipzen A."/>
            <person name="He G."/>
            <person name="Yan M."/>
            <person name="Ng V."/>
            <person name="Cullen D."/>
            <person name="Martin F."/>
            <person name="Rosso M.-N."/>
            <person name="Henrissat B."/>
            <person name="Hibbett D."/>
            <person name="Martinez A.T."/>
            <person name="Grigoriev I.V."/>
        </authorList>
    </citation>
    <scope>NUCLEOTIDE SEQUENCE</scope>
    <source>
        <strain evidence="5">MF-IS2</strain>
    </source>
</reference>
<dbReference type="AlphaFoldDB" id="A0A9P5XHY8"/>